<dbReference type="InterPro" id="IPR002694">
    <property type="entry name" value="Znf_CHC2"/>
</dbReference>
<dbReference type="Proteomes" id="UP000626244">
    <property type="component" value="Unassembled WGS sequence"/>
</dbReference>
<comment type="catalytic activity">
    <reaction evidence="12">
        <text>ssDNA + n NTP = ssDNA/pppN(pN)n-1 hybrid + (n-1) diphosphate.</text>
        <dbReference type="EC" id="2.7.7.101"/>
    </reaction>
</comment>
<dbReference type="InterPro" id="IPR050219">
    <property type="entry name" value="DnaG_primase"/>
</dbReference>
<dbReference type="Gene3D" id="3.90.980.10">
    <property type="entry name" value="DNA primase, catalytic core, N-terminal domain"/>
    <property type="match status" value="1"/>
</dbReference>
<dbReference type="InterPro" id="IPR030846">
    <property type="entry name" value="DnaG_bac"/>
</dbReference>
<dbReference type="InterPro" id="IPR036185">
    <property type="entry name" value="DNA_heli_DnaB-like_N_sf"/>
</dbReference>
<evidence type="ECO:0000256" key="7">
    <source>
        <dbReference type="ARBA" id="ARBA00022771"/>
    </source>
</evidence>
<dbReference type="InterPro" id="IPR006295">
    <property type="entry name" value="DNA_primase_DnaG"/>
</dbReference>
<dbReference type="CDD" id="cd03364">
    <property type="entry name" value="TOPRIM_DnaG_primases"/>
    <property type="match status" value="1"/>
</dbReference>
<dbReference type="GO" id="GO:0003678">
    <property type="term" value="F:DNA helicase activity"/>
    <property type="evidence" value="ECO:0007669"/>
    <property type="project" value="InterPro"/>
</dbReference>
<keyword evidence="3 12" id="KW-0808">Transferase</keyword>
<evidence type="ECO:0000256" key="13">
    <source>
        <dbReference type="PIRNR" id="PIRNR002811"/>
    </source>
</evidence>
<dbReference type="SUPFAM" id="SSF56731">
    <property type="entry name" value="DNA primase core"/>
    <property type="match status" value="1"/>
</dbReference>
<dbReference type="InterPro" id="IPR019475">
    <property type="entry name" value="DNA_primase_DnaB-bd"/>
</dbReference>
<dbReference type="SMART" id="SM00400">
    <property type="entry name" value="ZnF_CHCC"/>
    <property type="match status" value="1"/>
</dbReference>
<dbReference type="Pfam" id="PF08275">
    <property type="entry name" value="DNAG_N"/>
    <property type="match status" value="1"/>
</dbReference>
<accession>A0A8J3ACF7</accession>
<evidence type="ECO:0000313" key="17">
    <source>
        <dbReference type="EMBL" id="GGI11108.1"/>
    </source>
</evidence>
<dbReference type="GO" id="GO:1990077">
    <property type="term" value="C:primosome complex"/>
    <property type="evidence" value="ECO:0007669"/>
    <property type="project" value="UniProtKB-KW"/>
</dbReference>
<evidence type="ECO:0000256" key="14">
    <source>
        <dbReference type="PIRSR" id="PIRSR002811-1"/>
    </source>
</evidence>
<dbReference type="PIRSF" id="PIRSF002811">
    <property type="entry name" value="DnaG"/>
    <property type="match status" value="1"/>
</dbReference>
<dbReference type="GO" id="GO:0000428">
    <property type="term" value="C:DNA-directed RNA polymerase complex"/>
    <property type="evidence" value="ECO:0007669"/>
    <property type="project" value="UniProtKB-KW"/>
</dbReference>
<comment type="domain">
    <text evidence="12">Contains an N-terminal zinc-binding domain, a central core domain that contains the primase activity, and a C-terminal DnaB-binding domain.</text>
</comment>
<dbReference type="FunFam" id="3.90.580.10:FF:000001">
    <property type="entry name" value="DNA primase"/>
    <property type="match status" value="1"/>
</dbReference>
<dbReference type="GO" id="GO:0003677">
    <property type="term" value="F:DNA binding"/>
    <property type="evidence" value="ECO:0007669"/>
    <property type="project" value="UniProtKB-KW"/>
</dbReference>
<dbReference type="InterPro" id="IPR016136">
    <property type="entry name" value="DNA_helicase_N/primase_C"/>
</dbReference>
<comment type="caution">
    <text evidence="17">The sequence shown here is derived from an EMBL/GenBank/DDBJ whole genome shotgun (WGS) entry which is preliminary data.</text>
</comment>
<keyword evidence="15" id="KW-0175">Coiled coil</keyword>
<dbReference type="PANTHER" id="PTHR30313">
    <property type="entry name" value="DNA PRIMASE"/>
    <property type="match status" value="1"/>
</dbReference>
<evidence type="ECO:0000256" key="1">
    <source>
        <dbReference type="ARBA" id="ARBA00022478"/>
    </source>
</evidence>
<organism evidence="17 18">
    <name type="scientific">Gottfriedia solisilvae</name>
    <dbReference type="NCBI Taxonomy" id="1516104"/>
    <lineage>
        <taxon>Bacteria</taxon>
        <taxon>Bacillati</taxon>
        <taxon>Bacillota</taxon>
        <taxon>Bacilli</taxon>
        <taxon>Bacillales</taxon>
        <taxon>Bacillaceae</taxon>
        <taxon>Gottfriedia</taxon>
    </lineage>
</organism>
<dbReference type="HAMAP" id="MF_00974">
    <property type="entry name" value="DNA_primase_DnaG"/>
    <property type="match status" value="1"/>
</dbReference>
<dbReference type="InterPro" id="IPR037068">
    <property type="entry name" value="DNA_primase_core_N_sf"/>
</dbReference>
<dbReference type="EMBL" id="BMHB01000001">
    <property type="protein sequence ID" value="GGI11108.1"/>
    <property type="molecule type" value="Genomic_DNA"/>
</dbReference>
<evidence type="ECO:0000256" key="4">
    <source>
        <dbReference type="ARBA" id="ARBA00022695"/>
    </source>
</evidence>
<name>A0A8J3ACF7_9BACI</name>
<dbReference type="AlphaFoldDB" id="A0A8J3ACF7"/>
<evidence type="ECO:0000256" key="6">
    <source>
        <dbReference type="ARBA" id="ARBA00022723"/>
    </source>
</evidence>
<evidence type="ECO:0000313" key="18">
    <source>
        <dbReference type="Proteomes" id="UP000626244"/>
    </source>
</evidence>
<keyword evidence="1 12" id="KW-0240">DNA-directed RNA polymerase</keyword>
<evidence type="ECO:0000259" key="16">
    <source>
        <dbReference type="PROSITE" id="PS50880"/>
    </source>
</evidence>
<dbReference type="SMART" id="SM00493">
    <property type="entry name" value="TOPRIM"/>
    <property type="match status" value="1"/>
</dbReference>
<dbReference type="Pfam" id="PF01807">
    <property type="entry name" value="Zn_ribbon_DnaG"/>
    <property type="match status" value="1"/>
</dbReference>
<evidence type="ECO:0000256" key="2">
    <source>
        <dbReference type="ARBA" id="ARBA00022515"/>
    </source>
</evidence>
<dbReference type="GO" id="GO:0005737">
    <property type="term" value="C:cytoplasm"/>
    <property type="evidence" value="ECO:0007669"/>
    <property type="project" value="TreeGrafter"/>
</dbReference>
<keyword evidence="18" id="KW-1185">Reference proteome</keyword>
<evidence type="ECO:0000256" key="8">
    <source>
        <dbReference type="ARBA" id="ARBA00022833"/>
    </source>
</evidence>
<dbReference type="PROSITE" id="PS50880">
    <property type="entry name" value="TOPRIM"/>
    <property type="match status" value="1"/>
</dbReference>
<comment type="function">
    <text evidence="12 13">RNA polymerase that catalyzes the synthesis of short RNA molecules used as primers for DNA polymerase during DNA replication.</text>
</comment>
<keyword evidence="10 12" id="KW-0238">DNA-binding</keyword>
<dbReference type="SUPFAM" id="SSF57783">
    <property type="entry name" value="Zinc beta-ribbon"/>
    <property type="match status" value="1"/>
</dbReference>
<evidence type="ECO:0000256" key="10">
    <source>
        <dbReference type="ARBA" id="ARBA00023125"/>
    </source>
</evidence>
<feature type="domain" description="Toprim" evidence="16">
    <location>
        <begin position="261"/>
        <end position="342"/>
    </location>
</feature>
<dbReference type="InterPro" id="IPR036977">
    <property type="entry name" value="DNA_primase_Znf_CHC2"/>
</dbReference>
<evidence type="ECO:0000256" key="9">
    <source>
        <dbReference type="ARBA" id="ARBA00022842"/>
    </source>
</evidence>
<dbReference type="OrthoDB" id="9803773at2"/>
<comment type="subunit">
    <text evidence="12">Monomer. Interacts with DnaB.</text>
</comment>
<gene>
    <name evidence="12 17" type="primary">dnaG</name>
    <name evidence="17" type="ORF">GCM10007380_06170</name>
</gene>
<evidence type="ECO:0000256" key="5">
    <source>
        <dbReference type="ARBA" id="ARBA00022705"/>
    </source>
</evidence>
<dbReference type="GO" id="GO:0008270">
    <property type="term" value="F:zinc ion binding"/>
    <property type="evidence" value="ECO:0007669"/>
    <property type="project" value="UniProtKB-UniRule"/>
</dbReference>
<dbReference type="Pfam" id="PF13155">
    <property type="entry name" value="Toprim_2"/>
    <property type="match status" value="1"/>
</dbReference>
<reference evidence="18" key="1">
    <citation type="journal article" date="2019" name="Int. J. Syst. Evol. Microbiol.">
        <title>The Global Catalogue of Microorganisms (GCM) 10K type strain sequencing project: providing services to taxonomists for standard genome sequencing and annotation.</title>
        <authorList>
            <consortium name="The Broad Institute Genomics Platform"/>
            <consortium name="The Broad Institute Genome Sequencing Center for Infectious Disease"/>
            <person name="Wu L."/>
            <person name="Ma J."/>
        </authorList>
    </citation>
    <scope>NUCLEOTIDE SEQUENCE [LARGE SCALE GENOMIC DNA]</scope>
    <source>
        <strain evidence="18">CGMCC 1.14993</strain>
    </source>
</reference>
<dbReference type="GO" id="GO:0005524">
    <property type="term" value="F:ATP binding"/>
    <property type="evidence" value="ECO:0007669"/>
    <property type="project" value="InterPro"/>
</dbReference>
<keyword evidence="11 12" id="KW-0804">Transcription</keyword>
<dbReference type="Gene3D" id="1.10.860.10">
    <property type="entry name" value="DNAb Helicase, Chain A"/>
    <property type="match status" value="1"/>
</dbReference>
<protein>
    <recommendedName>
        <fullName evidence="12 13">DNA primase</fullName>
        <ecNumber evidence="12">2.7.7.101</ecNumber>
    </recommendedName>
</protein>
<sequence length="602" mass="68906">MGNRIPDELIEQVRESVDIVDVVSEYVPLKKQGRNYFGLCPFHGESTPSFSVSPEKQIFHCFGCGAGGNSISFIMQLEGLNFQESVQQLAQKANITLPTDAIDTVKNPQSTEQAIMHEAHEFVKKYYHHLLVNTAEGKEALDYLINRGISKEEIKHFELGVALDSWDAVTKVLEKRGYSMSIMEKAGLVVRNERDGNYYDRFRNRLIFPIHNHQGKIVAFSGRIMGEGSPKYLNSPESSIFHKGKLLYHFYQAKNVMRKQNRAVLMEGFADVISAYKAGVNDAVATMGTSLTEDQAKVLKTTVDQIIICYDSDQAGINATEKAANILQKEGFTIKVAQMPDGLDPDEYIRQFGPEKFNSSIIEASVSLMSFKMQYHRKGKNLLDETVKFQYIKEMLQEIAKLSQLIEQDYYLNQLSKEFSISIEVLKKEFGQYSNQANRITNVTEVKTDIKRDISSKTLLPAHVRAEQTLLAHMLNSRDVTEKVRQQYQGLFYNNDYSEIIIHLYAYYEEGNESNISKFMNYLPSKRLLEVVSKIVNLQIAPELTERELKDYLDALNNYDKQQRIREKEIDLKKAEREGDFVKAATILQQITQLRSSMKYVK</sequence>
<proteinExistence type="inferred from homology"/>
<dbReference type="Gene3D" id="3.90.580.10">
    <property type="entry name" value="Zinc finger, CHC2-type domain"/>
    <property type="match status" value="1"/>
</dbReference>
<keyword evidence="5 12" id="KW-0235">DNA replication</keyword>
<evidence type="ECO:0000256" key="11">
    <source>
        <dbReference type="ARBA" id="ARBA00023163"/>
    </source>
</evidence>
<dbReference type="InterPro" id="IPR006171">
    <property type="entry name" value="TOPRIM_dom"/>
</dbReference>
<dbReference type="SUPFAM" id="SSF48024">
    <property type="entry name" value="N-terminal domain of DnaB helicase"/>
    <property type="match status" value="1"/>
</dbReference>
<dbReference type="EC" id="2.7.7.101" evidence="12"/>
<evidence type="ECO:0000256" key="3">
    <source>
        <dbReference type="ARBA" id="ARBA00022679"/>
    </source>
</evidence>
<dbReference type="RefSeq" id="WP_087998882.1">
    <property type="nucleotide sequence ID" value="NZ_BMHB01000001.1"/>
</dbReference>
<keyword evidence="7 12" id="KW-0863">Zinc-finger</keyword>
<dbReference type="InterPro" id="IPR013264">
    <property type="entry name" value="DNAG_N"/>
</dbReference>
<keyword evidence="2 12" id="KW-0639">Primosome</keyword>
<keyword evidence="6 12" id="KW-0479">Metal-binding</keyword>
<dbReference type="NCBIfam" id="TIGR01391">
    <property type="entry name" value="dnaG"/>
    <property type="match status" value="1"/>
</dbReference>
<dbReference type="FunFam" id="3.90.980.10:FF:000001">
    <property type="entry name" value="DNA primase"/>
    <property type="match status" value="1"/>
</dbReference>
<feature type="zinc finger region" description="CHC2-type" evidence="12 14">
    <location>
        <begin position="40"/>
        <end position="64"/>
    </location>
</feature>
<keyword evidence="9" id="KW-0460">Magnesium</keyword>
<dbReference type="Gene3D" id="3.40.1360.10">
    <property type="match status" value="1"/>
</dbReference>
<dbReference type="PANTHER" id="PTHR30313:SF2">
    <property type="entry name" value="DNA PRIMASE"/>
    <property type="match status" value="1"/>
</dbReference>
<dbReference type="Pfam" id="PF10410">
    <property type="entry name" value="DnaB_bind"/>
    <property type="match status" value="1"/>
</dbReference>
<evidence type="ECO:0000256" key="15">
    <source>
        <dbReference type="SAM" id="Coils"/>
    </source>
</evidence>
<comment type="similarity">
    <text evidence="12 13">Belongs to the DnaG primase family.</text>
</comment>
<dbReference type="GO" id="GO:0006269">
    <property type="term" value="P:DNA replication, synthesis of primer"/>
    <property type="evidence" value="ECO:0007669"/>
    <property type="project" value="UniProtKB-UniRule"/>
</dbReference>
<keyword evidence="4 12" id="KW-0548">Nucleotidyltransferase</keyword>
<keyword evidence="8 12" id="KW-0862">Zinc</keyword>
<dbReference type="GO" id="GO:0003899">
    <property type="term" value="F:DNA-directed RNA polymerase activity"/>
    <property type="evidence" value="ECO:0007669"/>
    <property type="project" value="UniProtKB-UniRule"/>
</dbReference>
<feature type="coiled-coil region" evidence="15">
    <location>
        <begin position="558"/>
        <end position="585"/>
    </location>
</feature>
<evidence type="ECO:0000256" key="12">
    <source>
        <dbReference type="HAMAP-Rule" id="MF_00974"/>
    </source>
</evidence>
<dbReference type="InterPro" id="IPR034151">
    <property type="entry name" value="TOPRIM_DnaG_bac"/>
</dbReference>
<comment type="cofactor">
    <cofactor evidence="12 13 14">
        <name>Zn(2+)</name>
        <dbReference type="ChEBI" id="CHEBI:29105"/>
    </cofactor>
    <text evidence="12 13 14">Binds 1 zinc ion per monomer.</text>
</comment>